<feature type="region of interest" description="Disordered" evidence="8">
    <location>
        <begin position="59"/>
        <end position="98"/>
    </location>
</feature>
<feature type="transmembrane region" description="Helical" evidence="9">
    <location>
        <begin position="21"/>
        <end position="45"/>
    </location>
</feature>
<evidence type="ECO:0000313" key="11">
    <source>
        <dbReference type="EMBL" id="VAX04650.1"/>
    </source>
</evidence>
<name>A0A3B1B2X7_9ZZZZ</name>
<feature type="region of interest" description="Disordered" evidence="8">
    <location>
        <begin position="315"/>
        <end position="389"/>
    </location>
</feature>
<keyword evidence="11" id="KW-0966">Cell projection</keyword>
<feature type="domain" description="OmpA-like" evidence="10">
    <location>
        <begin position="147"/>
        <end position="266"/>
    </location>
</feature>
<organism evidence="11">
    <name type="scientific">hydrothermal vent metagenome</name>
    <dbReference type="NCBI Taxonomy" id="652676"/>
    <lineage>
        <taxon>unclassified sequences</taxon>
        <taxon>metagenomes</taxon>
        <taxon>ecological metagenomes</taxon>
    </lineage>
</organism>
<dbReference type="Pfam" id="PF13677">
    <property type="entry name" value="MotB_plug"/>
    <property type="match status" value="1"/>
</dbReference>
<evidence type="ECO:0000256" key="4">
    <source>
        <dbReference type="ARBA" id="ARBA00022692"/>
    </source>
</evidence>
<feature type="compositionally biased region" description="Basic and acidic residues" evidence="8">
    <location>
        <begin position="87"/>
        <end position="98"/>
    </location>
</feature>
<dbReference type="EMBL" id="UOFU01000386">
    <property type="protein sequence ID" value="VAX04650.1"/>
    <property type="molecule type" value="Genomic_DNA"/>
</dbReference>
<dbReference type="NCBIfam" id="NF006548">
    <property type="entry name" value="PRK09041.1"/>
    <property type="match status" value="1"/>
</dbReference>
<evidence type="ECO:0000256" key="8">
    <source>
        <dbReference type="SAM" id="MobiDB-lite"/>
    </source>
</evidence>
<dbReference type="InterPro" id="IPR006665">
    <property type="entry name" value="OmpA-like"/>
</dbReference>
<feature type="compositionally biased region" description="Basic and acidic residues" evidence="8">
    <location>
        <begin position="318"/>
        <end position="330"/>
    </location>
</feature>
<feature type="coiled-coil region" evidence="7">
    <location>
        <begin position="100"/>
        <end position="131"/>
    </location>
</feature>
<dbReference type="PROSITE" id="PS51123">
    <property type="entry name" value="OMPA_2"/>
    <property type="match status" value="1"/>
</dbReference>
<keyword evidence="11" id="KW-0969">Cilium</keyword>
<protein>
    <submittedName>
        <fullName evidence="11">Flagellar motor rotation protein MotB</fullName>
    </submittedName>
</protein>
<dbReference type="InterPro" id="IPR050330">
    <property type="entry name" value="Bact_OuterMem_StrucFunc"/>
</dbReference>
<dbReference type="SUPFAM" id="SSF103088">
    <property type="entry name" value="OmpA-like"/>
    <property type="match status" value="1"/>
</dbReference>
<dbReference type="PANTHER" id="PTHR30329">
    <property type="entry name" value="STATOR ELEMENT OF FLAGELLAR MOTOR COMPLEX"/>
    <property type="match status" value="1"/>
</dbReference>
<gene>
    <name evidence="11" type="ORF">MNBD_GAMMA20-1788</name>
</gene>
<proteinExistence type="inferred from homology"/>
<feature type="region of interest" description="Disordered" evidence="8">
    <location>
        <begin position="275"/>
        <end position="295"/>
    </location>
</feature>
<dbReference type="AlphaFoldDB" id="A0A3B1B2X7"/>
<accession>A0A3B1B2X7</accession>
<dbReference type="Gene3D" id="3.30.1330.60">
    <property type="entry name" value="OmpA-like domain"/>
    <property type="match status" value="1"/>
</dbReference>
<comment type="subcellular location">
    <subcellularLocation>
        <location evidence="1">Cell membrane</location>
        <topology evidence="1">Single-pass membrane protein</topology>
    </subcellularLocation>
</comment>
<evidence type="ECO:0000256" key="3">
    <source>
        <dbReference type="ARBA" id="ARBA00022475"/>
    </source>
</evidence>
<dbReference type="InterPro" id="IPR036737">
    <property type="entry name" value="OmpA-like_sf"/>
</dbReference>
<evidence type="ECO:0000256" key="5">
    <source>
        <dbReference type="ARBA" id="ARBA00022989"/>
    </source>
</evidence>
<dbReference type="PANTHER" id="PTHR30329:SF21">
    <property type="entry name" value="LIPOPROTEIN YIAD-RELATED"/>
    <property type="match status" value="1"/>
</dbReference>
<evidence type="ECO:0000259" key="10">
    <source>
        <dbReference type="PROSITE" id="PS51123"/>
    </source>
</evidence>
<keyword evidence="6 9" id="KW-0472">Membrane</keyword>
<comment type="similarity">
    <text evidence="2">Belongs to the MotB family.</text>
</comment>
<dbReference type="Pfam" id="PF00691">
    <property type="entry name" value="OmpA"/>
    <property type="match status" value="1"/>
</dbReference>
<reference evidence="11" key="1">
    <citation type="submission" date="2018-06" db="EMBL/GenBank/DDBJ databases">
        <authorList>
            <person name="Zhirakovskaya E."/>
        </authorList>
    </citation>
    <scope>NUCLEOTIDE SEQUENCE</scope>
</reference>
<keyword evidence="7" id="KW-0175">Coiled coil</keyword>
<evidence type="ECO:0000256" key="9">
    <source>
        <dbReference type="SAM" id="Phobius"/>
    </source>
</evidence>
<evidence type="ECO:0000256" key="6">
    <source>
        <dbReference type="ARBA" id="ARBA00023136"/>
    </source>
</evidence>
<dbReference type="InterPro" id="IPR025713">
    <property type="entry name" value="MotB-like_N_dom"/>
</dbReference>
<dbReference type="CDD" id="cd07185">
    <property type="entry name" value="OmpA_C-like"/>
    <property type="match status" value="1"/>
</dbReference>
<sequence length="411" mass="45014">MENQTIIVKKIKKGGHGHHGGAWKVAFADFAVAMMAFFLLLWLIASTTKEEQAGLSEYFSPPTQGLADGSGTSEDIIDMGGGQKISQGDDSKQDAREPTVDEIREVIEAERKQLESLMQELKMTIENSEAIKPFKDQLLLDITPDGLRIQIVDKEGRPMFDSGVATMKPYSRTILREIAKVINKVPNRLSLTGHTDATKFVSRKGYSNWELSADRANASRRELIAGGYDADKIAKVVGLASMVPFDKDDPRSPVNRRIAIIVLDKAAEEALLHSAQTASDGDETQALLDNDVGGEGGAPVRRFRSAIGDLRVQQVAEQEAREAAAKHEPESEPAQETPSAQDHEPIPVINPIPSLQPIAEPQKPVAKHEKPAHKASPKPGLEKPDYTGMSIAERIKARAEWNKRKAAAEKR</sequence>
<evidence type="ECO:0000256" key="2">
    <source>
        <dbReference type="ARBA" id="ARBA00008914"/>
    </source>
</evidence>
<evidence type="ECO:0000256" key="1">
    <source>
        <dbReference type="ARBA" id="ARBA00004162"/>
    </source>
</evidence>
<keyword evidence="4 9" id="KW-0812">Transmembrane</keyword>
<dbReference type="GO" id="GO:0005886">
    <property type="term" value="C:plasma membrane"/>
    <property type="evidence" value="ECO:0007669"/>
    <property type="project" value="UniProtKB-SubCell"/>
</dbReference>
<keyword evidence="5 9" id="KW-1133">Transmembrane helix</keyword>
<evidence type="ECO:0000256" key="7">
    <source>
        <dbReference type="SAM" id="Coils"/>
    </source>
</evidence>
<keyword evidence="3" id="KW-1003">Cell membrane</keyword>
<keyword evidence="11" id="KW-0282">Flagellum</keyword>